<organism evidence="2 3">
    <name type="scientific">Oldenlandia corymbosa var. corymbosa</name>
    <dbReference type="NCBI Taxonomy" id="529605"/>
    <lineage>
        <taxon>Eukaryota</taxon>
        <taxon>Viridiplantae</taxon>
        <taxon>Streptophyta</taxon>
        <taxon>Embryophyta</taxon>
        <taxon>Tracheophyta</taxon>
        <taxon>Spermatophyta</taxon>
        <taxon>Magnoliopsida</taxon>
        <taxon>eudicotyledons</taxon>
        <taxon>Gunneridae</taxon>
        <taxon>Pentapetalae</taxon>
        <taxon>asterids</taxon>
        <taxon>lamiids</taxon>
        <taxon>Gentianales</taxon>
        <taxon>Rubiaceae</taxon>
        <taxon>Rubioideae</taxon>
        <taxon>Spermacoceae</taxon>
        <taxon>Hedyotis-Oldenlandia complex</taxon>
        <taxon>Oldenlandia</taxon>
    </lineage>
</organism>
<evidence type="ECO:0000313" key="2">
    <source>
        <dbReference type="EMBL" id="CAI9116521.1"/>
    </source>
</evidence>
<proteinExistence type="predicted"/>
<sequence>MKVISCISAFIIVSFLNVAMVDAAPYSFTCPIYTTCEGQTVTCPEECPNFFMQTGPGFTKWCQPNCGALGSTCSPFCRPMDLSCDSPGSACFDPRFIGADGGVFYFHGKSNEHFSLVSDHNLQINSRFIGHRPAGRPRDFTWIQALGILFNSHNFSVEATKAATWDENIDHFKFTFDGRRIIKPEGAFSTWTHQKDTTTIIIIKRTADQNRAIVKIPGLVEILINVVPVTKEDSRIHNYGIPSNDCFAHLEVQFRFYSLSAKVEGVLGRTYQPDYVNPAKPGVVMPVLGGENRYRTTSLLTADCKTCIYSPDEVSGESVPSILSFYSTLDCTGKLSRGNGVACNK</sequence>
<feature type="chain" id="PRO_5043830270" evidence="1">
    <location>
        <begin position="24"/>
        <end position="345"/>
    </location>
</feature>
<feature type="signal peptide" evidence="1">
    <location>
        <begin position="1"/>
        <end position="23"/>
    </location>
</feature>
<dbReference type="AlphaFoldDB" id="A0AAV1EAA7"/>
<dbReference type="Pfam" id="PF06830">
    <property type="entry name" value="Root_cap"/>
    <property type="match status" value="1"/>
</dbReference>
<evidence type="ECO:0000256" key="1">
    <source>
        <dbReference type="SAM" id="SignalP"/>
    </source>
</evidence>
<evidence type="ECO:0000313" key="3">
    <source>
        <dbReference type="Proteomes" id="UP001161247"/>
    </source>
</evidence>
<gene>
    <name evidence="2" type="ORF">OLC1_LOCUS22795</name>
</gene>
<reference evidence="2" key="1">
    <citation type="submission" date="2023-03" db="EMBL/GenBank/DDBJ databases">
        <authorList>
            <person name="Julca I."/>
        </authorList>
    </citation>
    <scope>NUCLEOTIDE SEQUENCE</scope>
</reference>
<dbReference type="InterPro" id="IPR009646">
    <property type="entry name" value="Root_cap"/>
</dbReference>
<keyword evidence="1" id="KW-0732">Signal</keyword>
<name>A0AAV1EAA7_OLDCO</name>
<dbReference type="EMBL" id="OX459125">
    <property type="protein sequence ID" value="CAI9116521.1"/>
    <property type="molecule type" value="Genomic_DNA"/>
</dbReference>
<keyword evidence="3" id="KW-1185">Reference proteome</keyword>
<dbReference type="Proteomes" id="UP001161247">
    <property type="component" value="Chromosome 8"/>
</dbReference>
<protein>
    <submittedName>
        <fullName evidence="2">OLC1v1017688C1</fullName>
    </submittedName>
</protein>
<dbReference type="PANTHER" id="PTHR31656">
    <property type="entry name" value="ROOT CAP DOMAIN-CONTAINING PROTEIN"/>
    <property type="match status" value="1"/>
</dbReference>
<accession>A0AAV1EAA7</accession>